<reference evidence="2" key="1">
    <citation type="submission" date="2018-05" db="EMBL/GenBank/DDBJ databases">
        <title>Azospirillum thermophila sp. nov., a novel isolated from hot spring.</title>
        <authorList>
            <person name="Zhao Z."/>
        </authorList>
    </citation>
    <scope>NUCLEOTIDE SEQUENCE [LARGE SCALE GENOMIC DNA]</scope>
    <source>
        <strain evidence="2">CFH 70021</strain>
        <plasmid evidence="2">unnamed1</plasmid>
    </source>
</reference>
<keyword evidence="2" id="KW-1185">Reference proteome</keyword>
<geneLocation type="plasmid" evidence="1 2">
    <name>unnamed1</name>
</geneLocation>
<dbReference type="RefSeq" id="WP_109332128.1">
    <property type="nucleotide sequence ID" value="NZ_CP029356.1"/>
</dbReference>
<protein>
    <submittedName>
        <fullName evidence="1">Uncharacterized protein</fullName>
    </submittedName>
</protein>
<accession>A0A2S2CXA7</accession>
<sequence>MASSLPRAAAGEDSAGSLSSRRALVVLGMICGLALPVFLTPSEKPVPLYTERVLHNLTPQACRVAVSLLAGRWAGDSRVPWIWADESPRLGAPREVLQQVTADQAPRPYAVEPAAAKGRMPGRACSFENNSVHALSLGGIAAPMRRPRISDCRWSRPCDGRSRHRPL</sequence>
<dbReference type="KEGG" id="azz:DEW08_24485"/>
<evidence type="ECO:0000313" key="1">
    <source>
        <dbReference type="EMBL" id="AWK89152.1"/>
    </source>
</evidence>
<keyword evidence="1" id="KW-0614">Plasmid</keyword>
<name>A0A2S2CXA7_9PROT</name>
<dbReference type="Proteomes" id="UP000245629">
    <property type="component" value="Plasmid unnamed1"/>
</dbReference>
<organism evidence="1 2">
    <name type="scientific">Azospirillum thermophilum</name>
    <dbReference type="NCBI Taxonomy" id="2202148"/>
    <lineage>
        <taxon>Bacteria</taxon>
        <taxon>Pseudomonadati</taxon>
        <taxon>Pseudomonadota</taxon>
        <taxon>Alphaproteobacteria</taxon>
        <taxon>Rhodospirillales</taxon>
        <taxon>Azospirillaceae</taxon>
        <taxon>Azospirillum</taxon>
    </lineage>
</organism>
<proteinExistence type="predicted"/>
<dbReference type="OrthoDB" id="7307682at2"/>
<evidence type="ECO:0000313" key="2">
    <source>
        <dbReference type="Proteomes" id="UP000245629"/>
    </source>
</evidence>
<gene>
    <name evidence="1" type="ORF">DEW08_24485</name>
</gene>
<dbReference type="EMBL" id="CP029356">
    <property type="protein sequence ID" value="AWK89152.1"/>
    <property type="molecule type" value="Genomic_DNA"/>
</dbReference>
<dbReference type="AlphaFoldDB" id="A0A2S2CXA7"/>